<protein>
    <submittedName>
        <fullName evidence="5">23S rRNA (Guanosine(2251)-2'-O)-methyltransferase RlmB</fullName>
    </submittedName>
</protein>
<proteinExistence type="inferred from homology"/>
<keyword evidence="6" id="KW-1185">Reference proteome</keyword>
<evidence type="ECO:0000256" key="1">
    <source>
        <dbReference type="ARBA" id="ARBA00007228"/>
    </source>
</evidence>
<dbReference type="NCBIfam" id="TIGR00186">
    <property type="entry name" value="rRNA_methyl_3"/>
    <property type="match status" value="1"/>
</dbReference>
<evidence type="ECO:0000313" key="6">
    <source>
        <dbReference type="Proteomes" id="UP000234329"/>
    </source>
</evidence>
<dbReference type="InterPro" id="IPR004441">
    <property type="entry name" value="rRNA_MeTrfase_TrmH"/>
</dbReference>
<keyword evidence="3 5" id="KW-0808">Transferase</keyword>
<dbReference type="Gene3D" id="3.40.1280.10">
    <property type="match status" value="1"/>
</dbReference>
<evidence type="ECO:0000256" key="2">
    <source>
        <dbReference type="ARBA" id="ARBA00022603"/>
    </source>
</evidence>
<comment type="similarity">
    <text evidence="1">Belongs to the class IV-like SAM-binding methyltransferase superfamily. RNA methyltransferase TrmH family.</text>
</comment>
<name>A0A2I1DJD4_9PROT</name>
<sequence>MPEEQLYGVHAIEAALDAGELCAMWVATERRSDARLKPLLEKAQAQNLVIHELRHTALARKFNTEKHQGIAGILLQQAAPEFSDILAELQGQGFILVLDGVLDPHNLGACLRSAEAAGVDAIILPKDNACPVNATARKAAAGAASRLPVCTVTNLARALSALQENGFWLVGMAGDGSQSLYTLDLKIPLVMIMGGEGKGLRRLTREHCDYLAHIPMAGAMESLNVSVATGICLFEAARQRQVLGLQSETVENMSGLSLPQVT</sequence>
<dbReference type="InterPro" id="IPR029028">
    <property type="entry name" value="Alpha/beta_knot_MTases"/>
</dbReference>
<dbReference type="SUPFAM" id="SSF55315">
    <property type="entry name" value="L30e-like"/>
    <property type="match status" value="1"/>
</dbReference>
<keyword evidence="2 5" id="KW-0489">Methyltransferase</keyword>
<feature type="domain" description="RNA 2-O ribose methyltransferase substrate binding" evidence="4">
    <location>
        <begin position="5"/>
        <end position="80"/>
    </location>
</feature>
<gene>
    <name evidence="5" type="ORF">B1757_11875</name>
</gene>
<dbReference type="InterPro" id="IPR029026">
    <property type="entry name" value="tRNA_m1G_MTases_N"/>
</dbReference>
<reference evidence="5 6" key="1">
    <citation type="submission" date="2017-03" db="EMBL/GenBank/DDBJ databases">
        <title>Draft genime sequence of the acidophilic sulfur-oxidizing bacterium Acidithiobacillus sp. SH, isolated from seawater.</title>
        <authorList>
            <person name="Sharmin S."/>
            <person name="Tokuhisa M."/>
            <person name="Kanao T."/>
            <person name="Kamimura K."/>
        </authorList>
    </citation>
    <scope>NUCLEOTIDE SEQUENCE [LARGE SCALE GENOMIC DNA]</scope>
    <source>
        <strain evidence="5 6">SH</strain>
    </source>
</reference>
<dbReference type="GO" id="GO:0032259">
    <property type="term" value="P:methylation"/>
    <property type="evidence" value="ECO:0007669"/>
    <property type="project" value="UniProtKB-KW"/>
</dbReference>
<dbReference type="InParanoid" id="A0A2I1DJD4"/>
<evidence type="ECO:0000256" key="3">
    <source>
        <dbReference type="ARBA" id="ARBA00022679"/>
    </source>
</evidence>
<dbReference type="GO" id="GO:0003723">
    <property type="term" value="F:RNA binding"/>
    <property type="evidence" value="ECO:0007669"/>
    <property type="project" value="InterPro"/>
</dbReference>
<dbReference type="InterPro" id="IPR013123">
    <property type="entry name" value="SpoU_subst-bd"/>
</dbReference>
<dbReference type="AlphaFoldDB" id="A0A2I1DJD4"/>
<dbReference type="Proteomes" id="UP000234329">
    <property type="component" value="Unassembled WGS sequence"/>
</dbReference>
<dbReference type="GO" id="GO:0005829">
    <property type="term" value="C:cytosol"/>
    <property type="evidence" value="ECO:0007669"/>
    <property type="project" value="TreeGrafter"/>
</dbReference>
<dbReference type="OrthoDB" id="5290758at2"/>
<dbReference type="PANTHER" id="PTHR46429">
    <property type="entry name" value="23S RRNA (GUANOSINE-2'-O-)-METHYLTRANSFERASE RLMB"/>
    <property type="match status" value="1"/>
</dbReference>
<evidence type="ECO:0000313" key="5">
    <source>
        <dbReference type="EMBL" id="PKY09982.1"/>
    </source>
</evidence>
<dbReference type="Pfam" id="PF00588">
    <property type="entry name" value="SpoU_methylase"/>
    <property type="match status" value="1"/>
</dbReference>
<dbReference type="Gene3D" id="3.30.1330.30">
    <property type="match status" value="1"/>
</dbReference>
<dbReference type="FunCoup" id="A0A2I1DJD4">
    <property type="interactions" value="454"/>
</dbReference>
<accession>A0A2I1DJD4</accession>
<dbReference type="InterPro" id="IPR001537">
    <property type="entry name" value="SpoU_MeTrfase"/>
</dbReference>
<dbReference type="Pfam" id="PF08032">
    <property type="entry name" value="SpoU_sub_bind"/>
    <property type="match status" value="1"/>
</dbReference>
<dbReference type="InterPro" id="IPR029064">
    <property type="entry name" value="Ribosomal_eL30-like_sf"/>
</dbReference>
<comment type="caution">
    <text evidence="5">The sequence shown here is derived from an EMBL/GenBank/DDBJ whole genome shotgun (WGS) entry which is preliminary data.</text>
</comment>
<dbReference type="SUPFAM" id="SSF75217">
    <property type="entry name" value="alpha/beta knot"/>
    <property type="match status" value="1"/>
</dbReference>
<dbReference type="SMART" id="SM00967">
    <property type="entry name" value="SpoU_sub_bind"/>
    <property type="match status" value="1"/>
</dbReference>
<dbReference type="FunFam" id="3.40.1280.10:FF:000008">
    <property type="entry name" value="Group 3 RNA methyltransferase TrmH"/>
    <property type="match status" value="1"/>
</dbReference>
<dbReference type="GO" id="GO:0008173">
    <property type="term" value="F:RNA methyltransferase activity"/>
    <property type="evidence" value="ECO:0007669"/>
    <property type="project" value="InterPro"/>
</dbReference>
<evidence type="ECO:0000259" key="4">
    <source>
        <dbReference type="SMART" id="SM00967"/>
    </source>
</evidence>
<dbReference type="PANTHER" id="PTHR46429:SF1">
    <property type="entry name" value="23S RRNA (GUANOSINE-2'-O-)-METHYLTRANSFERASE RLMB"/>
    <property type="match status" value="1"/>
</dbReference>
<organism evidence="5 6">
    <name type="scientific">Acidithiobacillus marinus</name>
    <dbReference type="NCBI Taxonomy" id="187490"/>
    <lineage>
        <taxon>Bacteria</taxon>
        <taxon>Pseudomonadati</taxon>
        <taxon>Pseudomonadota</taxon>
        <taxon>Acidithiobacillia</taxon>
        <taxon>Acidithiobacillales</taxon>
        <taxon>Acidithiobacillaceae</taxon>
        <taxon>Acidithiobacillus</taxon>
    </lineage>
</organism>
<dbReference type="CDD" id="cd18103">
    <property type="entry name" value="SpoU-like_RlmB"/>
    <property type="match status" value="1"/>
</dbReference>
<dbReference type="GO" id="GO:0006396">
    <property type="term" value="P:RNA processing"/>
    <property type="evidence" value="ECO:0007669"/>
    <property type="project" value="InterPro"/>
</dbReference>
<dbReference type="EMBL" id="MXAV01000044">
    <property type="protein sequence ID" value="PKY09982.1"/>
    <property type="molecule type" value="Genomic_DNA"/>
</dbReference>
<dbReference type="RefSeq" id="WP_101538511.1">
    <property type="nucleotide sequence ID" value="NZ_MXAV01000044.1"/>
</dbReference>